<name>A0A314U6J2_PRUYE</name>
<evidence type="ECO:0000256" key="15">
    <source>
        <dbReference type="ARBA" id="ARBA00023291"/>
    </source>
</evidence>
<organism evidence="19 20">
    <name type="scientific">Prunus yedoensis var. nudiflora</name>
    <dbReference type="NCBI Taxonomy" id="2094558"/>
    <lineage>
        <taxon>Eukaryota</taxon>
        <taxon>Viridiplantae</taxon>
        <taxon>Streptophyta</taxon>
        <taxon>Embryophyta</taxon>
        <taxon>Tracheophyta</taxon>
        <taxon>Spermatophyta</taxon>
        <taxon>Magnoliopsida</taxon>
        <taxon>eudicotyledons</taxon>
        <taxon>Gunneridae</taxon>
        <taxon>Pentapetalae</taxon>
        <taxon>rosids</taxon>
        <taxon>fabids</taxon>
        <taxon>Rosales</taxon>
        <taxon>Rosaceae</taxon>
        <taxon>Amygdaloideae</taxon>
        <taxon>Amygdaleae</taxon>
        <taxon>Prunus</taxon>
    </lineage>
</organism>
<comment type="pathway">
    <text evidence="4">Nitrogen metabolism.</text>
</comment>
<keyword evidence="14" id="KW-0314">Glutamate biosynthesis</keyword>
<dbReference type="EMBL" id="PJQY01004011">
    <property type="protein sequence ID" value="PQM32562.1"/>
    <property type="molecule type" value="Genomic_DNA"/>
</dbReference>
<evidence type="ECO:0000256" key="9">
    <source>
        <dbReference type="ARBA" id="ARBA00022723"/>
    </source>
</evidence>
<dbReference type="SUPFAM" id="SSF56235">
    <property type="entry name" value="N-terminal nucleophile aminohydrolases (Ntn hydrolases)"/>
    <property type="match status" value="1"/>
</dbReference>
<evidence type="ECO:0000256" key="5">
    <source>
        <dbReference type="ARBA" id="ARBA00009716"/>
    </source>
</evidence>
<dbReference type="GO" id="GO:0046872">
    <property type="term" value="F:metal ion binding"/>
    <property type="evidence" value="ECO:0007669"/>
    <property type="project" value="UniProtKB-KW"/>
</dbReference>
<comment type="cofactor">
    <cofactor evidence="2">
        <name>[3Fe-4S] cluster</name>
        <dbReference type="ChEBI" id="CHEBI:21137"/>
    </cofactor>
</comment>
<keyword evidence="8" id="KW-0288">FMN</keyword>
<proteinExistence type="inferred from homology"/>
<protein>
    <recommendedName>
        <fullName evidence="17">glutamate synthase (ferredoxin)</fullName>
        <ecNumber evidence="17">1.4.7.1</ecNumber>
    </recommendedName>
</protein>
<dbReference type="PANTHER" id="PTHR11938:SF133">
    <property type="entry name" value="GLUTAMATE SYNTHASE (NADH)"/>
    <property type="match status" value="1"/>
</dbReference>
<comment type="caution">
    <text evidence="19">The sequence shown here is derived from an EMBL/GenBank/DDBJ whole genome shotgun (WGS) entry which is preliminary data.</text>
</comment>
<dbReference type="GO" id="GO:0006537">
    <property type="term" value="P:glutamate biosynthetic process"/>
    <property type="evidence" value="ECO:0007669"/>
    <property type="project" value="UniProtKB-KW"/>
</dbReference>
<dbReference type="GO" id="GO:0051538">
    <property type="term" value="F:3 iron, 4 sulfur cluster binding"/>
    <property type="evidence" value="ECO:0007669"/>
    <property type="project" value="UniProtKB-KW"/>
</dbReference>
<comment type="similarity">
    <text evidence="5">Belongs to the glutamate synthase family.</text>
</comment>
<dbReference type="Pfam" id="PF00310">
    <property type="entry name" value="GATase_2"/>
    <property type="match status" value="1"/>
</dbReference>
<dbReference type="PROSITE" id="PS51278">
    <property type="entry name" value="GATASE_TYPE_2"/>
    <property type="match status" value="1"/>
</dbReference>
<evidence type="ECO:0000256" key="4">
    <source>
        <dbReference type="ARBA" id="ARBA00004909"/>
    </source>
</evidence>
<dbReference type="STRING" id="2094558.A0A314U6J2"/>
<evidence type="ECO:0000259" key="18">
    <source>
        <dbReference type="PROSITE" id="PS51278"/>
    </source>
</evidence>
<evidence type="ECO:0000256" key="2">
    <source>
        <dbReference type="ARBA" id="ARBA00001927"/>
    </source>
</evidence>
<dbReference type="OrthoDB" id="4327079at2759"/>
<evidence type="ECO:0000256" key="1">
    <source>
        <dbReference type="ARBA" id="ARBA00001917"/>
    </source>
</evidence>
<evidence type="ECO:0000256" key="10">
    <source>
        <dbReference type="ARBA" id="ARBA00022962"/>
    </source>
</evidence>
<evidence type="ECO:0000256" key="14">
    <source>
        <dbReference type="ARBA" id="ARBA00023164"/>
    </source>
</evidence>
<dbReference type="FunFam" id="3.60.20.10:FF:000001">
    <property type="entry name" value="Glutamate synthase, large subunit"/>
    <property type="match status" value="1"/>
</dbReference>
<evidence type="ECO:0000313" key="20">
    <source>
        <dbReference type="Proteomes" id="UP000250321"/>
    </source>
</evidence>
<evidence type="ECO:0000256" key="3">
    <source>
        <dbReference type="ARBA" id="ARBA00004802"/>
    </source>
</evidence>
<comment type="pathway">
    <text evidence="16">Amino-acid biosynthesis; L-glutamate biosynthesis via GLT pathway; L-glutamate from 2-oxoglutarate and L-glutamine (ferredoxin route): step 1/1.</text>
</comment>
<dbReference type="GO" id="GO:0019676">
    <property type="term" value="P:ammonia assimilation cycle"/>
    <property type="evidence" value="ECO:0007669"/>
    <property type="project" value="TreeGrafter"/>
</dbReference>
<dbReference type="Gene3D" id="3.60.20.10">
    <property type="entry name" value="Glutamine Phosphoribosylpyrophosphate, subunit 1, domain 1"/>
    <property type="match status" value="1"/>
</dbReference>
<dbReference type="EC" id="1.4.7.1" evidence="17"/>
<evidence type="ECO:0000256" key="16">
    <source>
        <dbReference type="ARBA" id="ARBA00037928"/>
    </source>
</evidence>
<comment type="pathway">
    <text evidence="3">Energy metabolism; nitrogen metabolism.</text>
</comment>
<sequence>MALQSVAPIPQLVHCSNNGRSPAQPFRNGLFVVDFVGLYCKSKRTRRKFGASEHRSFPQFISRNYSVKAVLDLGRSDAALDQSAASPSLDLKPKVADLHDIIAERGACGVGFIANLENKASHGIIEDALTALGCMEHRGGCGADNDSGDGSGLMSSIPWDLFDNWANKQGISSFDKLHTGVGMVFLPKDDDLMKEAKKVVVNIFRQEGLEVLGWRPVPVNVSVVGYYAKETMPNIQQVFVKVVKEENVEDIERELYICRKLIEKAASSESWGNELYFCSLSNQTIVYKGMLRSEILGLFYSDLQSDLYKSPFAIYHRRYSTNTSPRWPLAQPMRLLGHNGEINTIQGNLNWMQSREASLKSPVWNGRENEIRPYGNPTASDSANLDSAAEFLLRSGRSAEEALMILVPEGYKNHPTLSIKYPEVVDFYDYYKGQMEPWDGPALLLFSDGKTVGACLDRNGLRPARYWRTSDNVVYVASEVRSVSFITSKFLMFGKSLSAWMDGAQLWFVPLALC</sequence>
<evidence type="ECO:0000256" key="6">
    <source>
        <dbReference type="ARBA" id="ARBA00022605"/>
    </source>
</evidence>
<gene>
    <name evidence="19" type="ORF">Pyn_14432</name>
</gene>
<dbReference type="GO" id="GO:0016041">
    <property type="term" value="F:glutamate synthase (ferredoxin) activity"/>
    <property type="evidence" value="ECO:0007669"/>
    <property type="project" value="UniProtKB-EC"/>
</dbReference>
<keyword evidence="15" id="KW-0003">3Fe-4S</keyword>
<dbReference type="InterPro" id="IPR017932">
    <property type="entry name" value="GATase_2_dom"/>
</dbReference>
<keyword evidence="9" id="KW-0479">Metal-binding</keyword>
<accession>A0A314U6J2</accession>
<keyword evidence="13" id="KW-0411">Iron-sulfur</keyword>
<dbReference type="InterPro" id="IPR029055">
    <property type="entry name" value="Ntn_hydrolases_N"/>
</dbReference>
<evidence type="ECO:0000256" key="12">
    <source>
        <dbReference type="ARBA" id="ARBA00023004"/>
    </source>
</evidence>
<evidence type="ECO:0000313" key="19">
    <source>
        <dbReference type="EMBL" id="PQM32562.1"/>
    </source>
</evidence>
<evidence type="ECO:0000256" key="8">
    <source>
        <dbReference type="ARBA" id="ARBA00022643"/>
    </source>
</evidence>
<keyword evidence="6" id="KW-0028">Amino-acid biosynthesis</keyword>
<dbReference type="InterPro" id="IPR050711">
    <property type="entry name" value="ET-N_metabolism_enzyme"/>
</dbReference>
<keyword evidence="10" id="KW-0315">Glutamine amidotransferase</keyword>
<keyword evidence="11" id="KW-0560">Oxidoreductase</keyword>
<dbReference type="CDD" id="cd00713">
    <property type="entry name" value="GltS"/>
    <property type="match status" value="1"/>
</dbReference>
<evidence type="ECO:0000256" key="13">
    <source>
        <dbReference type="ARBA" id="ARBA00023014"/>
    </source>
</evidence>
<keyword evidence="12" id="KW-0408">Iron</keyword>
<feature type="domain" description="Glutamine amidotransferase type-2" evidence="18">
    <location>
        <begin position="108"/>
        <end position="514"/>
    </location>
</feature>
<evidence type="ECO:0000256" key="17">
    <source>
        <dbReference type="ARBA" id="ARBA00039085"/>
    </source>
</evidence>
<keyword evidence="20" id="KW-1185">Reference proteome</keyword>
<comment type="cofactor">
    <cofactor evidence="1">
        <name>FMN</name>
        <dbReference type="ChEBI" id="CHEBI:58210"/>
    </cofactor>
</comment>
<evidence type="ECO:0000256" key="11">
    <source>
        <dbReference type="ARBA" id="ARBA00023002"/>
    </source>
</evidence>
<reference evidence="19 20" key="1">
    <citation type="submission" date="2018-02" db="EMBL/GenBank/DDBJ databases">
        <title>Draft genome of wild Prunus yedoensis var. nudiflora.</title>
        <authorList>
            <person name="Baek S."/>
            <person name="Kim J.-H."/>
            <person name="Choi K."/>
            <person name="Kim G.-B."/>
            <person name="Cho A."/>
            <person name="Jang H."/>
            <person name="Shin C.-H."/>
            <person name="Yu H.-J."/>
            <person name="Mun J.-H."/>
        </authorList>
    </citation>
    <scope>NUCLEOTIDE SEQUENCE [LARGE SCALE GENOMIC DNA]</scope>
    <source>
        <strain evidence="20">cv. Jeju island</strain>
        <tissue evidence="19">Leaf</tissue>
    </source>
</reference>
<dbReference type="PANTHER" id="PTHR11938">
    <property type="entry name" value="FAD NADPH DEHYDROGENASE/OXIDOREDUCTASE"/>
    <property type="match status" value="1"/>
</dbReference>
<evidence type="ECO:0000256" key="7">
    <source>
        <dbReference type="ARBA" id="ARBA00022630"/>
    </source>
</evidence>
<dbReference type="Proteomes" id="UP000250321">
    <property type="component" value="Unassembled WGS sequence"/>
</dbReference>
<dbReference type="AlphaFoldDB" id="A0A314U6J2"/>
<keyword evidence="7" id="KW-0285">Flavoprotein</keyword>